<evidence type="ECO:0000256" key="1">
    <source>
        <dbReference type="SAM" id="Phobius"/>
    </source>
</evidence>
<feature type="transmembrane region" description="Helical" evidence="1">
    <location>
        <begin position="72"/>
        <end position="95"/>
    </location>
</feature>
<feature type="transmembrane region" description="Helical" evidence="1">
    <location>
        <begin position="189"/>
        <end position="213"/>
    </location>
</feature>
<sequence>MLKFFKDLLSIITLNFLLKKLDFIKNIYYNQFSTQTYIGFLCIQFVNMFAILFVFGLIYLSLKYLELDLKRIITMIIIFSTSFIVFYFLFNFIKYSKNTIIRFIQNTVINFICLYIIAVISIFLVVIGNIYCGHTETYKLTIDLYENIYTVFLTLAYYILKIGGPYLCSASAGGAAASAMISGTVGYPVMLAVIGVGVASGVVSLVIYINIVLLSNKEVLNTLELAVRISEHSNPDVNIIPSPDTNFINSPLEIETPLGNLVDVIFSYNMLELIIIILLLYIIFNRNILIVISKYIPIKYNNLKIIVNRGINANTKIMNFVIIILVLLLLIFKIVNLFFSYELSNNLDNYVKIYNYIKNSLVVITTLRKTFYNSKSIDKLIKEKYKLKNTNLNYKNKSKYILYPFNFCILFYFEKFKFS</sequence>
<gene>
    <name evidence="2" type="ORF">THMit_0011</name>
</gene>
<feature type="transmembrane region" description="Helical" evidence="1">
    <location>
        <begin position="317"/>
        <end position="339"/>
    </location>
</feature>
<feature type="transmembrane region" description="Helical" evidence="1">
    <location>
        <begin position="148"/>
        <end position="168"/>
    </location>
</feature>
<dbReference type="AlphaFoldDB" id="A0A2L2FQ73"/>
<name>A0A2L2FQ73_TRAHI</name>
<organism evidence="2">
    <name type="scientific">Trametes hirsuta</name>
    <name type="common">White-rot fungus</name>
    <name type="synonym">Coriolus hirsutus</name>
    <dbReference type="NCBI Taxonomy" id="5327"/>
    <lineage>
        <taxon>Eukaryota</taxon>
        <taxon>Fungi</taxon>
        <taxon>Dikarya</taxon>
        <taxon>Basidiomycota</taxon>
        <taxon>Agaricomycotina</taxon>
        <taxon>Agaricomycetes</taxon>
        <taxon>Polyporales</taxon>
        <taxon>Polyporaceae</taxon>
        <taxon>Trametes</taxon>
    </lineage>
</organism>
<feature type="transmembrane region" description="Helical" evidence="1">
    <location>
        <begin position="273"/>
        <end position="296"/>
    </location>
</feature>
<keyword evidence="1" id="KW-1133">Transmembrane helix</keyword>
<feature type="transmembrane region" description="Helical" evidence="1">
    <location>
        <begin position="37"/>
        <end position="60"/>
    </location>
</feature>
<geneLocation type="mitochondrion" evidence="2"/>
<evidence type="ECO:0000313" key="2">
    <source>
        <dbReference type="EMBL" id="AVG72801.1"/>
    </source>
</evidence>
<feature type="transmembrane region" description="Helical" evidence="1">
    <location>
        <begin position="107"/>
        <end position="128"/>
    </location>
</feature>
<keyword evidence="2" id="KW-0496">Mitochondrion</keyword>
<reference evidence="2" key="1">
    <citation type="submission" date="2018-01" db="EMBL/GenBank/DDBJ databases">
        <authorList>
            <person name="Gaut B.S."/>
            <person name="Morton B.R."/>
            <person name="Clegg M.T."/>
            <person name="Duvall M.R."/>
        </authorList>
    </citation>
    <scope>NUCLEOTIDE SEQUENCE</scope>
    <source>
        <strain evidence="2">072</strain>
    </source>
</reference>
<proteinExistence type="predicted"/>
<dbReference type="EMBL" id="MG775432">
    <property type="protein sequence ID" value="AVG72801.1"/>
    <property type="molecule type" value="Genomic_DNA"/>
</dbReference>
<protein>
    <submittedName>
        <fullName evidence="2">Uncharacterized protein</fullName>
    </submittedName>
</protein>
<keyword evidence="1" id="KW-0812">Transmembrane</keyword>
<accession>A0A2L2FQ73</accession>
<keyword evidence="1" id="KW-0472">Membrane</keyword>